<dbReference type="EMBL" id="CAJVCH010550866">
    <property type="protein sequence ID" value="CAG7829296.1"/>
    <property type="molecule type" value="Genomic_DNA"/>
</dbReference>
<gene>
    <name evidence="2" type="ORF">AFUS01_LOCUS39166</name>
</gene>
<feature type="non-terminal residue" evidence="2">
    <location>
        <position position="1"/>
    </location>
</feature>
<feature type="compositionally biased region" description="Basic and acidic residues" evidence="1">
    <location>
        <begin position="1"/>
        <end position="11"/>
    </location>
</feature>
<keyword evidence="3" id="KW-1185">Reference proteome</keyword>
<proteinExistence type="predicted"/>
<sequence length="20" mass="2369">MIEIPSPHELRTPPTSTYWI</sequence>
<protein>
    <submittedName>
        <fullName evidence="2">Uncharacterized protein</fullName>
    </submittedName>
</protein>
<accession>A0A8J2LW93</accession>
<reference evidence="2" key="1">
    <citation type="submission" date="2021-06" db="EMBL/GenBank/DDBJ databases">
        <authorList>
            <person name="Hodson N. C."/>
            <person name="Mongue J. A."/>
            <person name="Jaron S. K."/>
        </authorList>
    </citation>
    <scope>NUCLEOTIDE SEQUENCE</scope>
</reference>
<evidence type="ECO:0000256" key="1">
    <source>
        <dbReference type="SAM" id="MobiDB-lite"/>
    </source>
</evidence>
<dbReference type="AlphaFoldDB" id="A0A8J2LW93"/>
<organism evidence="2 3">
    <name type="scientific">Allacma fusca</name>
    <dbReference type="NCBI Taxonomy" id="39272"/>
    <lineage>
        <taxon>Eukaryota</taxon>
        <taxon>Metazoa</taxon>
        <taxon>Ecdysozoa</taxon>
        <taxon>Arthropoda</taxon>
        <taxon>Hexapoda</taxon>
        <taxon>Collembola</taxon>
        <taxon>Symphypleona</taxon>
        <taxon>Sminthuridae</taxon>
        <taxon>Allacma</taxon>
    </lineage>
</organism>
<dbReference type="Proteomes" id="UP000708208">
    <property type="component" value="Unassembled WGS sequence"/>
</dbReference>
<evidence type="ECO:0000313" key="2">
    <source>
        <dbReference type="EMBL" id="CAG7829296.1"/>
    </source>
</evidence>
<feature type="region of interest" description="Disordered" evidence="1">
    <location>
        <begin position="1"/>
        <end position="20"/>
    </location>
</feature>
<evidence type="ECO:0000313" key="3">
    <source>
        <dbReference type="Proteomes" id="UP000708208"/>
    </source>
</evidence>
<name>A0A8J2LW93_9HEXA</name>
<comment type="caution">
    <text evidence="2">The sequence shown here is derived from an EMBL/GenBank/DDBJ whole genome shotgun (WGS) entry which is preliminary data.</text>
</comment>